<evidence type="ECO:0000259" key="2">
    <source>
        <dbReference type="Pfam" id="PF07985"/>
    </source>
</evidence>
<dbReference type="InterPro" id="IPR012942">
    <property type="entry name" value="SRR1-like"/>
</dbReference>
<protein>
    <submittedName>
        <fullName evidence="3">SRR1-like protein BER1</fullName>
    </submittedName>
</protein>
<dbReference type="Proteomes" id="UP000422736">
    <property type="component" value="Chromosome 4"/>
</dbReference>
<evidence type="ECO:0000313" key="3">
    <source>
        <dbReference type="EMBL" id="QGN16279.1"/>
    </source>
</evidence>
<proteinExistence type="inferred from homology"/>
<name>A0ABX6EVA1_KLUMA</name>
<evidence type="ECO:0000313" key="4">
    <source>
        <dbReference type="Proteomes" id="UP000422736"/>
    </source>
</evidence>
<organism evidence="3 4">
    <name type="scientific">Kluyveromyces marxianus</name>
    <name type="common">Yeast</name>
    <name type="synonym">Candida kefyr</name>
    <dbReference type="NCBI Taxonomy" id="4911"/>
    <lineage>
        <taxon>Eukaryota</taxon>
        <taxon>Fungi</taxon>
        <taxon>Dikarya</taxon>
        <taxon>Ascomycota</taxon>
        <taxon>Saccharomycotina</taxon>
        <taxon>Saccharomycetes</taxon>
        <taxon>Saccharomycetales</taxon>
        <taxon>Saccharomycetaceae</taxon>
        <taxon>Kluyveromyces</taxon>
    </lineage>
</organism>
<gene>
    <name evidence="3" type="primary">BER1</name>
    <name evidence="3" type="ORF">FIM1_2984</name>
</gene>
<comment type="similarity">
    <text evidence="1">Belongs to the SRR1 family.</text>
</comment>
<dbReference type="Pfam" id="PF07985">
    <property type="entry name" value="SRR1"/>
    <property type="match status" value="1"/>
</dbReference>
<dbReference type="InterPro" id="IPR040044">
    <property type="entry name" value="SRR1L"/>
</dbReference>
<sequence length="267" mass="30826">MAEKDFQTSTKSKRSVNRLKLRSFDELLEDARNVIRESEFLESLCKSLEGQHVDRVRCLALGSFHQDSPARFQLALLLELLSSLNVTRCSLYDPAFDEEDLAYIKGQDHWSVDAESPFAGDKPDSILFFLPHAPLDLTEKIISKESPRIWLANHLVQHTDRYTKTQLHDKYPLISKLVNYIDLKTLNKTKTGNEIDEEGFQQFTSSRKRNAKARKNKFKQPSIDYKSVDSYFTDCSIINDFRNGSLLTNKPWLNSFSDLTLHMIESN</sequence>
<accession>A0ABX6EVA1</accession>
<dbReference type="EMBL" id="CP015057">
    <property type="protein sequence ID" value="QGN16279.1"/>
    <property type="molecule type" value="Genomic_DNA"/>
</dbReference>
<evidence type="ECO:0000256" key="1">
    <source>
        <dbReference type="ARBA" id="ARBA00009856"/>
    </source>
</evidence>
<reference evidence="3 4" key="2">
    <citation type="submission" date="2019-11" db="EMBL/GenBank/DDBJ databases">
        <authorList>
            <person name="Lu H."/>
        </authorList>
    </citation>
    <scope>NUCLEOTIDE SEQUENCE [LARGE SCALE GENOMIC DNA]</scope>
    <source>
        <strain evidence="3 4">FIM1</strain>
    </source>
</reference>
<keyword evidence="4" id="KW-1185">Reference proteome</keyword>
<dbReference type="PANTHER" id="PTHR28626">
    <property type="entry name" value="SRR1-LIKE PROTEIN"/>
    <property type="match status" value="1"/>
</dbReference>
<feature type="domain" description="SRR1-like" evidence="2">
    <location>
        <begin position="45"/>
        <end position="262"/>
    </location>
</feature>
<reference evidence="3 4" key="1">
    <citation type="submission" date="2016-03" db="EMBL/GenBank/DDBJ databases">
        <title>How can Kluyveromyces marxianus grow so fast - potential evolutionary course in Saccharomyces Complex revealed by comparative genomics.</title>
        <authorList>
            <person name="Mo W."/>
            <person name="Lu W."/>
            <person name="Yang X."/>
            <person name="Qi J."/>
            <person name="Lv H."/>
        </authorList>
    </citation>
    <scope>NUCLEOTIDE SEQUENCE [LARGE SCALE GENOMIC DNA]</scope>
    <source>
        <strain evidence="3 4">FIM1</strain>
    </source>
</reference>
<dbReference type="PANTHER" id="PTHR28626:SF3">
    <property type="entry name" value="SRR1-LIKE PROTEIN"/>
    <property type="match status" value="1"/>
</dbReference>